<keyword evidence="7 10" id="KW-0143">Chaperone</keyword>
<evidence type="ECO:0000256" key="4">
    <source>
        <dbReference type="ARBA" id="ARBA00022741"/>
    </source>
</evidence>
<dbReference type="Pfam" id="PF00004">
    <property type="entry name" value="AAA"/>
    <property type="match status" value="1"/>
</dbReference>
<evidence type="ECO:0000256" key="9">
    <source>
        <dbReference type="PROSITE-ProRule" id="PRU01251"/>
    </source>
</evidence>
<dbReference type="FunFam" id="3.40.50.300:FF:000120">
    <property type="entry name" value="ATP-dependent chaperone ClpB"/>
    <property type="match status" value="1"/>
</dbReference>
<dbReference type="Proteomes" id="UP000473278">
    <property type="component" value="Unassembled WGS sequence"/>
</dbReference>
<comment type="function">
    <text evidence="11">Part of a stress-induced multi-chaperone system, it is involved in the recovery of the cell from heat-induced damage, in cooperation with DnaK, DnaJ and GrpE.</text>
</comment>
<evidence type="ECO:0000313" key="14">
    <source>
        <dbReference type="Proteomes" id="UP000473278"/>
    </source>
</evidence>
<dbReference type="AlphaFoldDB" id="A0A6M1SRW0"/>
<dbReference type="InterPro" id="IPR003959">
    <property type="entry name" value="ATPase_AAA_core"/>
</dbReference>
<dbReference type="Gene3D" id="3.40.50.300">
    <property type="entry name" value="P-loop containing nucleotide triphosphate hydrolases"/>
    <property type="match status" value="3"/>
</dbReference>
<comment type="subunit">
    <text evidence="11">Homohexamer; The oligomerization is ATP-dependent.</text>
</comment>
<dbReference type="SUPFAM" id="SSF81923">
    <property type="entry name" value="Double Clp-N motif"/>
    <property type="match status" value="1"/>
</dbReference>
<evidence type="ECO:0000256" key="5">
    <source>
        <dbReference type="ARBA" id="ARBA00022840"/>
    </source>
</evidence>
<dbReference type="InterPro" id="IPR001270">
    <property type="entry name" value="ClpA/B"/>
</dbReference>
<keyword evidence="4 10" id="KW-0547">Nucleotide-binding</keyword>
<keyword evidence="5 10" id="KW-0067">ATP-binding</keyword>
<keyword evidence="3 9" id="KW-0677">Repeat</keyword>
<organism evidence="13 14">
    <name type="scientific">Halalkalibaculum roseum</name>
    <dbReference type="NCBI Taxonomy" id="2709311"/>
    <lineage>
        <taxon>Bacteria</taxon>
        <taxon>Pseudomonadati</taxon>
        <taxon>Balneolota</taxon>
        <taxon>Balneolia</taxon>
        <taxon>Balneolales</taxon>
        <taxon>Balneolaceae</taxon>
        <taxon>Halalkalibaculum</taxon>
    </lineage>
</organism>
<keyword evidence="14" id="KW-1185">Reference proteome</keyword>
<evidence type="ECO:0000256" key="11">
    <source>
        <dbReference type="RuleBase" id="RU362034"/>
    </source>
</evidence>
<evidence type="ECO:0000256" key="8">
    <source>
        <dbReference type="ARBA" id="ARBA00026057"/>
    </source>
</evidence>
<evidence type="ECO:0000313" key="13">
    <source>
        <dbReference type="EMBL" id="NGP75550.1"/>
    </source>
</evidence>
<comment type="subunit">
    <text evidence="8">Homohexamer. The oligomerization is ATP-dependent.</text>
</comment>
<sequence length="879" mass="99440">MNLNKFTLKAQEAVQAALDIASGNNHQAVAPAHVLLALLNDTDNVVNTILNKLGVRTPQLKSKLESIIDKLPVVKGASVSGQYLSNDLKEVFDKAQKSADSLGDEYISSEHVLIGMVDAKGEATSLLKEQGVKKDDILKILQDVRGSQKVDDPNAESRYNALEKYGRDLNEMAEKNKLDPVIGRDHEIRRIMQILSRRTKNNPVLIGEPGVGKTAIAEGLALRINRGDVPESLKSKHVVALDMGALVAGTKFRGEFEERLKAVVKEVIDSDGQIILFIDEIHTLVGGGSAEGSLDAANILKPSLARGELHAIGATTLDEYRKYIEKDRALERRMQKILINEPSVEDTVSILRGLQERYELHHGVKIRDEALVAAAELSHRYIADRFLPDKAIDLIDEAASRLRLEIDSMPEELDRIERQIRQLEIEREGLKRDQDESKVQNIEKELADLEEQRKSMRTQWDNERDLIQKTRDLKQAIETARNRADKAEREGDYEKVAELRYGTIKQLEKDLEETQEELDEIQEGRAMLSEEVVAEDIADIVSRWTGIPVSKMLQSERQKLIHLEDELHKRVVGQDQAIETVSNAVRRARAGLQDEQRPIGSFFFLGSTGVGKTELARSLANFLFDDEDAMIRIDMSEYMERHSVSRLVGAPPGYVGYDEGGQLTEAVRRKPYSVILLDEIEKAHPDVFNMLLQVLDEGRLTDNKGVTVDFTNTIIIMTSNIGSHLIQERIEETGGEFTDKVYNELQDELMDQLKKSIRPEFLNRVDDIIVFHPLTKEHIRDIVDIQLKRVHKMLEKRNVKLNVSDNVKDWLASRGYDPVYGARPLKRLLQTKIVDKLATELIKREEDTKVEFEATLSKDGESIEFAEVFEDAEEWAEEV</sequence>
<comment type="similarity">
    <text evidence="1 10">Belongs to the ClpA/ClpB family.</text>
</comment>
<feature type="coiled-coil region" evidence="11">
    <location>
        <begin position="399"/>
        <end position="531"/>
    </location>
</feature>
<comment type="caution">
    <text evidence="13">The sequence shown here is derived from an EMBL/GenBank/DDBJ whole genome shotgun (WGS) entry which is preliminary data.</text>
</comment>
<dbReference type="PROSITE" id="PS00871">
    <property type="entry name" value="CLPAB_2"/>
    <property type="match status" value="1"/>
</dbReference>
<feature type="domain" description="Clp R" evidence="12">
    <location>
        <begin position="3"/>
        <end position="147"/>
    </location>
</feature>
<dbReference type="NCBIfam" id="TIGR03346">
    <property type="entry name" value="chaperone_ClpB"/>
    <property type="match status" value="1"/>
</dbReference>
<dbReference type="InterPro" id="IPR017730">
    <property type="entry name" value="Chaperonin_ClpB"/>
</dbReference>
<dbReference type="InterPro" id="IPR036628">
    <property type="entry name" value="Clp_N_dom_sf"/>
</dbReference>
<evidence type="ECO:0000256" key="7">
    <source>
        <dbReference type="ARBA" id="ARBA00023186"/>
    </source>
</evidence>
<keyword evidence="11" id="KW-0963">Cytoplasm</keyword>
<dbReference type="InterPro" id="IPR018368">
    <property type="entry name" value="ClpA/B_CS1"/>
</dbReference>
<dbReference type="PRINTS" id="PR00300">
    <property type="entry name" value="CLPPROTEASEA"/>
</dbReference>
<dbReference type="Gene3D" id="1.10.1780.10">
    <property type="entry name" value="Clp, N-terminal domain"/>
    <property type="match status" value="1"/>
</dbReference>
<dbReference type="FunFam" id="3.40.50.300:FF:000010">
    <property type="entry name" value="Chaperone clpB 1, putative"/>
    <property type="match status" value="1"/>
</dbReference>
<name>A0A6M1SRW0_9BACT</name>
<evidence type="ECO:0000256" key="10">
    <source>
        <dbReference type="RuleBase" id="RU004432"/>
    </source>
</evidence>
<keyword evidence="6 11" id="KW-0175">Coiled coil</keyword>
<dbReference type="EMBL" id="JAALLT010000001">
    <property type="protein sequence ID" value="NGP75550.1"/>
    <property type="molecule type" value="Genomic_DNA"/>
</dbReference>
<dbReference type="Pfam" id="PF10431">
    <property type="entry name" value="ClpB_D2-small"/>
    <property type="match status" value="1"/>
</dbReference>
<dbReference type="CDD" id="cd19499">
    <property type="entry name" value="RecA-like_ClpB_Hsp104-like"/>
    <property type="match status" value="1"/>
</dbReference>
<keyword evidence="11" id="KW-0346">Stress response</keyword>
<evidence type="ECO:0000259" key="12">
    <source>
        <dbReference type="PROSITE" id="PS51903"/>
    </source>
</evidence>
<dbReference type="SUPFAM" id="SSF52540">
    <property type="entry name" value="P-loop containing nucleoside triphosphate hydrolases"/>
    <property type="match status" value="2"/>
</dbReference>
<dbReference type="InterPro" id="IPR050130">
    <property type="entry name" value="ClpA_ClpB"/>
</dbReference>
<dbReference type="Gene3D" id="1.10.8.60">
    <property type="match status" value="1"/>
</dbReference>
<dbReference type="Pfam" id="PF17871">
    <property type="entry name" value="AAA_lid_9"/>
    <property type="match status" value="1"/>
</dbReference>
<dbReference type="SMART" id="SM01086">
    <property type="entry name" value="ClpB_D2-small"/>
    <property type="match status" value="1"/>
</dbReference>
<proteinExistence type="inferred from homology"/>
<dbReference type="FunFam" id="3.40.50.300:FF:000025">
    <property type="entry name" value="ATP-dependent Clp protease subunit"/>
    <property type="match status" value="1"/>
</dbReference>
<dbReference type="InterPro" id="IPR041546">
    <property type="entry name" value="ClpA/ClpB_AAA_lid"/>
</dbReference>
<comment type="subcellular location">
    <subcellularLocation>
        <location evidence="11">Cytoplasm</location>
    </subcellularLocation>
</comment>
<evidence type="ECO:0000256" key="2">
    <source>
        <dbReference type="ARBA" id="ARBA00017574"/>
    </source>
</evidence>
<dbReference type="GO" id="GO:0005524">
    <property type="term" value="F:ATP binding"/>
    <property type="evidence" value="ECO:0007669"/>
    <property type="project" value="UniProtKB-UniRule"/>
</dbReference>
<evidence type="ECO:0000256" key="3">
    <source>
        <dbReference type="ARBA" id="ARBA00022737"/>
    </source>
</evidence>
<protein>
    <recommendedName>
        <fullName evidence="2 11">Chaperone protein ClpB</fullName>
    </recommendedName>
</protein>
<dbReference type="GO" id="GO:0005737">
    <property type="term" value="C:cytoplasm"/>
    <property type="evidence" value="ECO:0007669"/>
    <property type="project" value="UniProtKB-SubCell"/>
</dbReference>
<dbReference type="Pfam" id="PF02861">
    <property type="entry name" value="Clp_N"/>
    <property type="match status" value="1"/>
</dbReference>
<dbReference type="InterPro" id="IPR004176">
    <property type="entry name" value="Clp_R_N"/>
</dbReference>
<evidence type="ECO:0000256" key="1">
    <source>
        <dbReference type="ARBA" id="ARBA00008675"/>
    </source>
</evidence>
<gene>
    <name evidence="11 13" type="primary">clpB</name>
    <name evidence="13" type="ORF">G3570_02820</name>
</gene>
<dbReference type="CDD" id="cd00009">
    <property type="entry name" value="AAA"/>
    <property type="match status" value="1"/>
</dbReference>
<reference evidence="13 14" key="1">
    <citation type="submission" date="2020-02" db="EMBL/GenBank/DDBJ databases">
        <title>Balneolaceae bacterium YR4-1, complete genome.</title>
        <authorList>
            <person name="Li Y."/>
            <person name="Wu S."/>
        </authorList>
    </citation>
    <scope>NUCLEOTIDE SEQUENCE [LARGE SCALE GENOMIC DNA]</scope>
    <source>
        <strain evidence="13 14">YR4-1</strain>
    </source>
</reference>
<dbReference type="PROSITE" id="PS00870">
    <property type="entry name" value="CLPAB_1"/>
    <property type="match status" value="1"/>
</dbReference>
<dbReference type="PROSITE" id="PS51903">
    <property type="entry name" value="CLP_R"/>
    <property type="match status" value="1"/>
</dbReference>
<dbReference type="GO" id="GO:0042026">
    <property type="term" value="P:protein refolding"/>
    <property type="evidence" value="ECO:0007669"/>
    <property type="project" value="UniProtKB-UniRule"/>
</dbReference>
<dbReference type="RefSeq" id="WP_165138949.1">
    <property type="nucleotide sequence ID" value="NZ_JAALLT010000001.1"/>
</dbReference>
<dbReference type="GO" id="GO:0034605">
    <property type="term" value="P:cellular response to heat"/>
    <property type="evidence" value="ECO:0007669"/>
    <property type="project" value="TreeGrafter"/>
</dbReference>
<dbReference type="SMART" id="SM00382">
    <property type="entry name" value="AAA"/>
    <property type="match status" value="2"/>
</dbReference>
<dbReference type="InterPro" id="IPR028299">
    <property type="entry name" value="ClpA/B_CS2"/>
</dbReference>
<dbReference type="PANTHER" id="PTHR11638">
    <property type="entry name" value="ATP-DEPENDENT CLP PROTEASE"/>
    <property type="match status" value="1"/>
</dbReference>
<evidence type="ECO:0000256" key="6">
    <source>
        <dbReference type="ARBA" id="ARBA00023054"/>
    </source>
</evidence>
<dbReference type="PANTHER" id="PTHR11638:SF18">
    <property type="entry name" value="HEAT SHOCK PROTEIN 104"/>
    <property type="match status" value="1"/>
</dbReference>
<dbReference type="InterPro" id="IPR027417">
    <property type="entry name" value="P-loop_NTPase"/>
</dbReference>
<dbReference type="InterPro" id="IPR003593">
    <property type="entry name" value="AAA+_ATPase"/>
</dbReference>
<dbReference type="GO" id="GO:0016887">
    <property type="term" value="F:ATP hydrolysis activity"/>
    <property type="evidence" value="ECO:0007669"/>
    <property type="project" value="InterPro"/>
</dbReference>
<dbReference type="Pfam" id="PF07724">
    <property type="entry name" value="AAA_2"/>
    <property type="match status" value="1"/>
</dbReference>
<dbReference type="InterPro" id="IPR019489">
    <property type="entry name" value="Clp_ATPase_C"/>
</dbReference>
<accession>A0A6M1SRW0</accession>